<dbReference type="Gene3D" id="1.10.1760.20">
    <property type="match status" value="1"/>
</dbReference>
<gene>
    <name evidence="8" type="ORF">GCM10023337_18110</name>
</gene>
<evidence type="ECO:0000256" key="7">
    <source>
        <dbReference type="SAM" id="Phobius"/>
    </source>
</evidence>
<organism evidence="8 9">
    <name type="scientific">Paenalcaligenes hermetiae</name>
    <dbReference type="NCBI Taxonomy" id="1157987"/>
    <lineage>
        <taxon>Bacteria</taxon>
        <taxon>Pseudomonadati</taxon>
        <taxon>Pseudomonadota</taxon>
        <taxon>Betaproteobacteria</taxon>
        <taxon>Burkholderiales</taxon>
        <taxon>Alcaligenaceae</taxon>
        <taxon>Paenalcaligenes</taxon>
    </lineage>
</organism>
<feature type="transmembrane region" description="Helical" evidence="7">
    <location>
        <begin position="58"/>
        <end position="87"/>
    </location>
</feature>
<evidence type="ECO:0000313" key="9">
    <source>
        <dbReference type="Proteomes" id="UP001500227"/>
    </source>
</evidence>
<evidence type="ECO:0000256" key="5">
    <source>
        <dbReference type="ARBA" id="ARBA00022989"/>
    </source>
</evidence>
<keyword evidence="6 7" id="KW-0472">Membrane</keyword>
<evidence type="ECO:0000256" key="6">
    <source>
        <dbReference type="ARBA" id="ARBA00023136"/>
    </source>
</evidence>
<accession>A0ABP9MB96</accession>
<keyword evidence="5 7" id="KW-1133">Transmembrane helix</keyword>
<feature type="transmembrane region" description="Helical" evidence="7">
    <location>
        <begin position="31"/>
        <end position="46"/>
    </location>
</feature>
<reference evidence="9" key="1">
    <citation type="journal article" date="2019" name="Int. J. Syst. Evol. Microbiol.">
        <title>The Global Catalogue of Microorganisms (GCM) 10K type strain sequencing project: providing services to taxonomists for standard genome sequencing and annotation.</title>
        <authorList>
            <consortium name="The Broad Institute Genomics Platform"/>
            <consortium name="The Broad Institute Genome Sequencing Center for Infectious Disease"/>
            <person name="Wu L."/>
            <person name="Ma J."/>
        </authorList>
    </citation>
    <scope>NUCLEOTIDE SEQUENCE [LARGE SCALE GENOMIC DNA]</scope>
    <source>
        <strain evidence="9">JCM 18423</strain>
    </source>
</reference>
<dbReference type="EMBL" id="BAABKD010000011">
    <property type="protein sequence ID" value="GAA5091800.1"/>
    <property type="molecule type" value="Genomic_DNA"/>
</dbReference>
<dbReference type="Proteomes" id="UP001500227">
    <property type="component" value="Unassembled WGS sequence"/>
</dbReference>
<evidence type="ECO:0000256" key="3">
    <source>
        <dbReference type="ARBA" id="ARBA00022475"/>
    </source>
</evidence>
<dbReference type="InterPro" id="IPR002751">
    <property type="entry name" value="CbiM/NikMN"/>
</dbReference>
<protein>
    <submittedName>
        <fullName evidence="8">Energy-coupling factor ABC transporter permease</fullName>
    </submittedName>
</protein>
<evidence type="ECO:0000256" key="1">
    <source>
        <dbReference type="ARBA" id="ARBA00004651"/>
    </source>
</evidence>
<feature type="transmembrane region" description="Helical" evidence="7">
    <location>
        <begin position="174"/>
        <end position="192"/>
    </location>
</feature>
<keyword evidence="9" id="KW-1185">Reference proteome</keyword>
<keyword evidence="4 7" id="KW-0812">Transmembrane</keyword>
<feature type="transmembrane region" description="Helical" evidence="7">
    <location>
        <begin position="125"/>
        <end position="154"/>
    </location>
</feature>
<sequence>MVNLLVALAVTAVAAWHFNWRAFIKDTALQQLSLICMLILVSLWMVRTGIQPGLHLHFLGLTTLALMLGWRLSLLVASVALLVSTLMGVDQWALFGMNWLYGVVWPISLSYFIFLLSYSYMPRHLFVYIFIAGFANAALTITAQMGAFALYYAWQDLYSWRVLVEDYLKIIPLMLFPEGLINGMSIATLVVYKPEWVCTFLDKDYLHKKS</sequence>
<evidence type="ECO:0000256" key="2">
    <source>
        <dbReference type="ARBA" id="ARBA00022448"/>
    </source>
</evidence>
<dbReference type="RefSeq" id="WP_345371257.1">
    <property type="nucleotide sequence ID" value="NZ_BAABKD010000011.1"/>
</dbReference>
<dbReference type="Pfam" id="PF01891">
    <property type="entry name" value="CbiM"/>
    <property type="match status" value="1"/>
</dbReference>
<comment type="subcellular location">
    <subcellularLocation>
        <location evidence="1">Cell membrane</location>
        <topology evidence="1">Multi-pass membrane protein</topology>
    </subcellularLocation>
</comment>
<proteinExistence type="predicted"/>
<name>A0ABP9MB96_9BURK</name>
<evidence type="ECO:0000313" key="8">
    <source>
        <dbReference type="EMBL" id="GAA5091800.1"/>
    </source>
</evidence>
<keyword evidence="3" id="KW-1003">Cell membrane</keyword>
<feature type="transmembrane region" description="Helical" evidence="7">
    <location>
        <begin position="99"/>
        <end position="118"/>
    </location>
</feature>
<keyword evidence="2" id="KW-0813">Transport</keyword>
<comment type="caution">
    <text evidence="8">The sequence shown here is derived from an EMBL/GenBank/DDBJ whole genome shotgun (WGS) entry which is preliminary data.</text>
</comment>
<evidence type="ECO:0000256" key="4">
    <source>
        <dbReference type="ARBA" id="ARBA00022692"/>
    </source>
</evidence>